<proteinExistence type="predicted"/>
<evidence type="ECO:0000313" key="2">
    <source>
        <dbReference type="EMBL" id="DAF86431.1"/>
    </source>
</evidence>
<name>A0A8S5TW85_9CAUD</name>
<reference evidence="2" key="1">
    <citation type="journal article" date="2021" name="Proc. Natl. Acad. Sci. U.S.A.">
        <title>A Catalog of Tens of Thousands of Viruses from Human Metagenomes Reveals Hidden Associations with Chronic Diseases.</title>
        <authorList>
            <person name="Tisza M.J."/>
            <person name="Buck C.B."/>
        </authorList>
    </citation>
    <scope>NUCLEOTIDE SEQUENCE</scope>
    <source>
        <strain evidence="2">CtCNm48</strain>
    </source>
</reference>
<sequence length="250" mass="28107">MPNRIIKESLCDSEKIAALSDFEFRLWVGLITQADDAGRGDARPAIIKGRVFPFRERLSIKDIDAALQELAAKGCVSLYTVDGRPYFLFPGWVKHQRIRDCKPKFPEPPENTVLQQSAASRGNLRQVAAICGESPQSAALIQSESESKSNPNCASAFDVFWQAYPRKAGKSAARKAFDKAKPPLDVVLKAIEAQKHSAQWQRDNGQYIPYPATWLNQGRWEDEVQETELPAKPEPRWKYNSDTGGWTQED</sequence>
<feature type="region of interest" description="Disordered" evidence="1">
    <location>
        <begin position="223"/>
        <end position="250"/>
    </location>
</feature>
<feature type="compositionally biased region" description="Basic and acidic residues" evidence="1">
    <location>
        <begin position="229"/>
        <end position="239"/>
    </location>
</feature>
<feature type="compositionally biased region" description="Polar residues" evidence="1">
    <location>
        <begin position="240"/>
        <end position="250"/>
    </location>
</feature>
<protein>
    <submittedName>
        <fullName evidence="2">Replisome organizer</fullName>
    </submittedName>
</protein>
<evidence type="ECO:0000256" key="1">
    <source>
        <dbReference type="SAM" id="MobiDB-lite"/>
    </source>
</evidence>
<organism evidence="2">
    <name type="scientific">Siphoviridae sp. ctCNm48</name>
    <dbReference type="NCBI Taxonomy" id="2825377"/>
    <lineage>
        <taxon>Viruses</taxon>
        <taxon>Duplodnaviria</taxon>
        <taxon>Heunggongvirae</taxon>
        <taxon>Uroviricota</taxon>
        <taxon>Caudoviricetes</taxon>
    </lineage>
</organism>
<accession>A0A8S5TW85</accession>
<dbReference type="EMBL" id="BK015945">
    <property type="protein sequence ID" value="DAF86431.1"/>
    <property type="molecule type" value="Genomic_DNA"/>
</dbReference>